<accession>A0A6A5WGY8</accession>
<dbReference type="Proteomes" id="UP000799779">
    <property type="component" value="Unassembled WGS sequence"/>
</dbReference>
<sequence length="426" mass="46144">MKSSIGKNRDSSSLHEDTDSIPTTPVTERPSLALNFELSPPDKPMFYSERSASGSSGFNIQYSSPITVPIISKCSGSGSRDTTPVDESFVVATIPNSPAPLQRTSIQEYIVNNVHSESSVEPEAPPPLWQAEVATPMPGTNLPLDEHEAPQIVVSTPSASDKQRSDEDGYFALSAIEEKKAEHSNALTTIENAENAEPGDSVLGHRFSQADGAHSIAASSSRFDEDPFVFDEETRKSFEDKNQFVAAYLAQAETEKADSSIQRRCSTWGGHTGLYDGTGYGPGSETTTTSSRPLTSSTTGTDNTDNTTEDEVSQRIVQALDAIAIYQAQADAPEECSSPVTEEPPVVVEQPPVVQEPPPINEKEALQEIIRAYAIHPMLYDDEAKDEQTFDPTTDHEGELCDNDMEAKAREEVALSIRIMNKTLGG</sequence>
<reference evidence="2" key="1">
    <citation type="journal article" date="2020" name="Stud. Mycol.">
        <title>101 Dothideomycetes genomes: a test case for predicting lifestyles and emergence of pathogens.</title>
        <authorList>
            <person name="Haridas S."/>
            <person name="Albert R."/>
            <person name="Binder M."/>
            <person name="Bloem J."/>
            <person name="Labutti K."/>
            <person name="Salamov A."/>
            <person name="Andreopoulos B."/>
            <person name="Baker S."/>
            <person name="Barry K."/>
            <person name="Bills G."/>
            <person name="Bluhm B."/>
            <person name="Cannon C."/>
            <person name="Castanera R."/>
            <person name="Culley D."/>
            <person name="Daum C."/>
            <person name="Ezra D."/>
            <person name="Gonzalez J."/>
            <person name="Henrissat B."/>
            <person name="Kuo A."/>
            <person name="Liang C."/>
            <person name="Lipzen A."/>
            <person name="Lutzoni F."/>
            <person name="Magnuson J."/>
            <person name="Mondo S."/>
            <person name="Nolan M."/>
            <person name="Ohm R."/>
            <person name="Pangilinan J."/>
            <person name="Park H.-J."/>
            <person name="Ramirez L."/>
            <person name="Alfaro M."/>
            <person name="Sun H."/>
            <person name="Tritt A."/>
            <person name="Yoshinaga Y."/>
            <person name="Zwiers L.-H."/>
            <person name="Turgeon B."/>
            <person name="Goodwin S."/>
            <person name="Spatafora J."/>
            <person name="Crous P."/>
            <person name="Grigoriev I."/>
        </authorList>
    </citation>
    <scope>NUCLEOTIDE SEQUENCE</scope>
    <source>
        <strain evidence="2">CBS 123094</strain>
    </source>
</reference>
<feature type="compositionally biased region" description="Basic and acidic residues" evidence="1">
    <location>
        <begin position="7"/>
        <end position="18"/>
    </location>
</feature>
<proteinExistence type="predicted"/>
<gene>
    <name evidence="2" type="ORF">P154DRAFT_535022</name>
</gene>
<evidence type="ECO:0000313" key="3">
    <source>
        <dbReference type="Proteomes" id="UP000799779"/>
    </source>
</evidence>
<dbReference type="OrthoDB" id="3795553at2759"/>
<dbReference type="EMBL" id="ML977591">
    <property type="protein sequence ID" value="KAF2000059.1"/>
    <property type="molecule type" value="Genomic_DNA"/>
</dbReference>
<evidence type="ECO:0000256" key="1">
    <source>
        <dbReference type="SAM" id="MobiDB-lite"/>
    </source>
</evidence>
<feature type="region of interest" description="Disordered" evidence="1">
    <location>
        <begin position="274"/>
        <end position="309"/>
    </location>
</feature>
<protein>
    <submittedName>
        <fullName evidence="2">Uncharacterized protein</fullName>
    </submittedName>
</protein>
<keyword evidence="3" id="KW-1185">Reference proteome</keyword>
<organism evidence="2 3">
    <name type="scientific">Amniculicola lignicola CBS 123094</name>
    <dbReference type="NCBI Taxonomy" id="1392246"/>
    <lineage>
        <taxon>Eukaryota</taxon>
        <taxon>Fungi</taxon>
        <taxon>Dikarya</taxon>
        <taxon>Ascomycota</taxon>
        <taxon>Pezizomycotina</taxon>
        <taxon>Dothideomycetes</taxon>
        <taxon>Pleosporomycetidae</taxon>
        <taxon>Pleosporales</taxon>
        <taxon>Amniculicolaceae</taxon>
        <taxon>Amniculicola</taxon>
    </lineage>
</organism>
<evidence type="ECO:0000313" key="2">
    <source>
        <dbReference type="EMBL" id="KAF2000059.1"/>
    </source>
</evidence>
<feature type="region of interest" description="Disordered" evidence="1">
    <location>
        <begin position="1"/>
        <end position="54"/>
    </location>
</feature>
<name>A0A6A5WGY8_9PLEO</name>
<feature type="compositionally biased region" description="Low complexity" evidence="1">
    <location>
        <begin position="284"/>
        <end position="306"/>
    </location>
</feature>
<dbReference type="AlphaFoldDB" id="A0A6A5WGY8"/>